<name>A0ABU4PRX6_9SPHN</name>
<dbReference type="Gene3D" id="3.40.50.150">
    <property type="entry name" value="Vaccinia Virus protein VP39"/>
    <property type="match status" value="1"/>
</dbReference>
<dbReference type="Pfam" id="PF08003">
    <property type="entry name" value="Methyltransf_9"/>
    <property type="match status" value="1"/>
</dbReference>
<dbReference type="InterPro" id="IPR029063">
    <property type="entry name" value="SAM-dependent_MTases_sf"/>
</dbReference>
<dbReference type="CDD" id="cd02440">
    <property type="entry name" value="AdoMet_MTases"/>
    <property type="match status" value="1"/>
</dbReference>
<proteinExistence type="predicted"/>
<evidence type="ECO:0000313" key="2">
    <source>
        <dbReference type="Proteomes" id="UP001279660"/>
    </source>
</evidence>
<keyword evidence="2" id="KW-1185">Reference proteome</keyword>
<organism evidence="1 2">
    <name type="scientific">Sphingomonas echinoides</name>
    <dbReference type="NCBI Taxonomy" id="59803"/>
    <lineage>
        <taxon>Bacteria</taxon>
        <taxon>Pseudomonadati</taxon>
        <taxon>Pseudomonadota</taxon>
        <taxon>Alphaproteobacteria</taxon>
        <taxon>Sphingomonadales</taxon>
        <taxon>Sphingomonadaceae</taxon>
        <taxon>Sphingomonas</taxon>
    </lineage>
</organism>
<dbReference type="SUPFAM" id="SSF53335">
    <property type="entry name" value="S-adenosyl-L-methionine-dependent methyltransferases"/>
    <property type="match status" value="1"/>
</dbReference>
<dbReference type="RefSeq" id="WP_010409013.1">
    <property type="nucleotide sequence ID" value="NZ_JAWXXV010000002.1"/>
</dbReference>
<gene>
    <name evidence="1" type="ORF">SIL82_19225</name>
</gene>
<accession>A0ABU4PRX6</accession>
<reference evidence="1 2" key="1">
    <citation type="submission" date="2023-11" db="EMBL/GenBank/DDBJ databases">
        <title>MicrobeMod: A computational toolkit for identifying prokaryotic methylation and restriction-modification with nanopore sequencing.</title>
        <authorList>
            <person name="Crits-Christoph A."/>
            <person name="Kang S.C."/>
            <person name="Lee H."/>
            <person name="Ostrov N."/>
        </authorList>
    </citation>
    <scope>NUCLEOTIDE SEQUENCE [LARGE SCALE GENOMIC DNA]</scope>
    <source>
        <strain evidence="1 2">ATCC 14820</strain>
    </source>
</reference>
<sequence>MASHYAEDRRAYEQPNMTEAEMRSRILELAPFHHAIDLPFGLNTYDESLRGQDRQSLGRIDSMSKHVWPRLLEQFGGTLQGKRVLDVACNCGGFSFLAAETGADEVVGFDSEDRYIAQARFIQEARQENRVRFEIDQLENVSAESYGRFDVSFFFGILYHLEDPIGGLRRIASLTTDTIVIDTHLMRLPYIHRFLKMPLWGMSVVAPVEGKDTTTGLWRKARHCQFKPNLQAVVQSLKFLGFDDVEYLAPTAAGLEDRYYRRTRGAFIARRRPPSATRSEPN</sequence>
<protein>
    <submittedName>
        <fullName evidence="1">DUF1698 domain-containing protein</fullName>
    </submittedName>
</protein>
<evidence type="ECO:0000313" key="1">
    <source>
        <dbReference type="EMBL" id="MDX5986395.1"/>
    </source>
</evidence>
<dbReference type="EMBL" id="JAWXXV010000002">
    <property type="protein sequence ID" value="MDX5986395.1"/>
    <property type="molecule type" value="Genomic_DNA"/>
</dbReference>
<dbReference type="InterPro" id="IPR027555">
    <property type="entry name" value="Mo5U34_MeTrfas-like"/>
</dbReference>
<comment type="caution">
    <text evidence="1">The sequence shown here is derived from an EMBL/GenBank/DDBJ whole genome shotgun (WGS) entry which is preliminary data.</text>
</comment>
<dbReference type="Proteomes" id="UP001279660">
    <property type="component" value="Unassembled WGS sequence"/>
</dbReference>